<evidence type="ECO:0000256" key="1">
    <source>
        <dbReference type="SAM" id="MobiDB-lite"/>
    </source>
</evidence>
<sequence>MVMEAMMWNDAKRCHLENAEYDKLRLSSLTRSLARCQNEMENEPIPIAAYLDQEAKDLTNNPMCGSKTCSRKTLFNLFCVNLPVPTQPLVIPGSAVPLVIFARPPIPHQDASILRGMLTQEAPAPGTALVGAASTSQPGPSVPAQHAPGTVLVGALSTYHPNIVEELIAIFDKYRVADLQDRTTGQVVVHSPKPNASSSSEDTEVEGKDNKKEGTSEIRKRINTWCLDHETTEDAWLDDNIIKFYLELMCSDHNEYKVIDPTLWLMYKAHKDDRLLWIEQHLNHDKTCFFPICEADAMVLQRDADVMYPFPMRHTESDRLRDAEKQRKYNASSRPCYSNVCGGHTKSNKRSGQNQIGEGNQGSFREVNTPMAEDVALPDFVNGEASLANGPQSTLPPALSQMIQARIKEINQQRFVPRFPKTSRRTQTKFDWIQSNNGVQRGSGIQVSNTEVREDLEEPEGSEKRRSIGIQTPFVIRTEEKKKNIEYIDWEQLDENDHMAQIEERQKAIASRRRDNRRRLQAHRGDGTLGDPIFVGSSDTEDEEAEDEQQEDPEGVDSVKVEAENFVARLQIANLDSSKLIEKFIADVSSNEVPCFGDIPVYHPNDFGLGILIFKVSWIVWKCVLLFANWLNVSFGFFL</sequence>
<feature type="compositionally biased region" description="Basic residues" evidence="1">
    <location>
        <begin position="510"/>
        <end position="522"/>
    </location>
</feature>
<feature type="region of interest" description="Disordered" evidence="1">
    <location>
        <begin position="340"/>
        <end position="366"/>
    </location>
</feature>
<dbReference type="InterPro" id="IPR038765">
    <property type="entry name" value="Papain-like_cys_pep_sf"/>
</dbReference>
<dbReference type="Proteomes" id="UP000008549">
    <property type="component" value="Unassembled WGS sequence"/>
</dbReference>
<feature type="region of interest" description="Disordered" evidence="1">
    <location>
        <begin position="185"/>
        <end position="214"/>
    </location>
</feature>
<accession>A8XZH6</accession>
<protein>
    <submittedName>
        <fullName evidence="3">Protein CBG21096</fullName>
    </submittedName>
</protein>
<dbReference type="WormBase" id="CBG21096">
    <property type="protein sequence ID" value="CBP49112"/>
    <property type="gene ID" value="WBGene00039961"/>
</dbReference>
<evidence type="ECO:0000313" key="3">
    <source>
        <dbReference type="EMBL" id="CAP38103.1"/>
    </source>
</evidence>
<dbReference type="eggNOG" id="KOG1075">
    <property type="taxonomic scope" value="Eukaryota"/>
</dbReference>
<keyword evidence="2" id="KW-0472">Membrane</keyword>
<dbReference type="KEGG" id="cbr:CBG_21096"/>
<keyword evidence="4" id="KW-1185">Reference proteome</keyword>
<dbReference type="EMBL" id="HE600975">
    <property type="protein sequence ID" value="CAP38103.1"/>
    <property type="molecule type" value="Genomic_DNA"/>
</dbReference>
<dbReference type="CTD" id="8584716"/>
<dbReference type="RefSeq" id="XP_002642722.1">
    <property type="nucleotide sequence ID" value="XM_002642676.1"/>
</dbReference>
<feature type="region of interest" description="Disordered" evidence="1">
    <location>
        <begin position="437"/>
        <end position="465"/>
    </location>
</feature>
<feature type="compositionally biased region" description="Polar residues" evidence="1">
    <location>
        <begin position="437"/>
        <end position="450"/>
    </location>
</feature>
<dbReference type="AlphaFoldDB" id="A8XZH6"/>
<evidence type="ECO:0000313" key="4">
    <source>
        <dbReference type="Proteomes" id="UP000008549"/>
    </source>
</evidence>
<feature type="compositionally biased region" description="Acidic residues" evidence="1">
    <location>
        <begin position="539"/>
        <end position="555"/>
    </location>
</feature>
<gene>
    <name evidence="3 5" type="ORF">CBG21096</name>
    <name evidence="3" type="ORF">CBG_21096</name>
</gene>
<organism evidence="3 4">
    <name type="scientific">Caenorhabditis briggsae</name>
    <dbReference type="NCBI Taxonomy" id="6238"/>
    <lineage>
        <taxon>Eukaryota</taxon>
        <taxon>Metazoa</taxon>
        <taxon>Ecdysozoa</taxon>
        <taxon>Nematoda</taxon>
        <taxon>Chromadorea</taxon>
        <taxon>Rhabditida</taxon>
        <taxon>Rhabditina</taxon>
        <taxon>Rhabditomorpha</taxon>
        <taxon>Rhabditoidea</taxon>
        <taxon>Rhabditidae</taxon>
        <taxon>Peloderinae</taxon>
        <taxon>Caenorhabditis</taxon>
    </lineage>
</organism>
<evidence type="ECO:0000313" key="5">
    <source>
        <dbReference type="WormBase" id="CBG21096"/>
    </source>
</evidence>
<name>A8XZH6_CAEBR</name>
<proteinExistence type="predicted"/>
<feature type="compositionally biased region" description="Polar residues" evidence="1">
    <location>
        <begin position="350"/>
        <end position="363"/>
    </location>
</feature>
<keyword evidence="2" id="KW-1133">Transmembrane helix</keyword>
<feature type="transmembrane region" description="Helical" evidence="2">
    <location>
        <begin position="618"/>
        <end position="638"/>
    </location>
</feature>
<reference evidence="3 4" key="1">
    <citation type="journal article" date="2003" name="PLoS Biol.">
        <title>The genome sequence of Caenorhabditis briggsae: a platform for comparative genomics.</title>
        <authorList>
            <person name="Stein L.D."/>
            <person name="Bao Z."/>
            <person name="Blasiar D."/>
            <person name="Blumenthal T."/>
            <person name="Brent M.R."/>
            <person name="Chen N."/>
            <person name="Chinwalla A."/>
            <person name="Clarke L."/>
            <person name="Clee C."/>
            <person name="Coghlan A."/>
            <person name="Coulson A."/>
            <person name="D'Eustachio P."/>
            <person name="Fitch D.H."/>
            <person name="Fulton L.A."/>
            <person name="Fulton R.E."/>
            <person name="Griffiths-Jones S."/>
            <person name="Harris T.W."/>
            <person name="Hillier L.W."/>
            <person name="Kamath R."/>
            <person name="Kuwabara P.E."/>
            <person name="Mardis E.R."/>
            <person name="Marra M.A."/>
            <person name="Miner T.L."/>
            <person name="Minx P."/>
            <person name="Mullikin J.C."/>
            <person name="Plumb R.W."/>
            <person name="Rogers J."/>
            <person name="Schein J.E."/>
            <person name="Sohrmann M."/>
            <person name="Spieth J."/>
            <person name="Stajich J.E."/>
            <person name="Wei C."/>
            <person name="Willey D."/>
            <person name="Wilson R.K."/>
            <person name="Durbin R."/>
            <person name="Waterston R.H."/>
        </authorList>
    </citation>
    <scope>NUCLEOTIDE SEQUENCE [LARGE SCALE GENOMIC DNA]</scope>
    <source>
        <strain evidence="3 4">AF16</strain>
    </source>
</reference>
<feature type="region of interest" description="Disordered" evidence="1">
    <location>
        <begin position="508"/>
        <end position="556"/>
    </location>
</feature>
<feature type="compositionally biased region" description="Basic and acidic residues" evidence="1">
    <location>
        <begin position="205"/>
        <end position="214"/>
    </location>
</feature>
<dbReference type="InParanoid" id="A8XZH6"/>
<dbReference type="GeneID" id="8584716"/>
<keyword evidence="2" id="KW-0812">Transmembrane</keyword>
<dbReference type="SUPFAM" id="SSF54001">
    <property type="entry name" value="Cysteine proteinases"/>
    <property type="match status" value="1"/>
</dbReference>
<reference evidence="3 4" key="2">
    <citation type="journal article" date="2011" name="PLoS Genet.">
        <title>Caenorhabditis briggsae recombinant inbred line genotypes reveal inter-strain incompatibility and the evolution of recombination.</title>
        <authorList>
            <person name="Ross J.A."/>
            <person name="Koboldt D.C."/>
            <person name="Staisch J.E."/>
            <person name="Chamberlin H.M."/>
            <person name="Gupta B.P."/>
            <person name="Miller R.D."/>
            <person name="Baird S.E."/>
            <person name="Haag E.S."/>
        </authorList>
    </citation>
    <scope>NUCLEOTIDE SEQUENCE [LARGE SCALE GENOMIC DNA]</scope>
    <source>
        <strain evidence="3 4">AF16</strain>
    </source>
</reference>
<dbReference type="HOGENOM" id="CLU_428444_0_0_1"/>
<evidence type="ECO:0000256" key="2">
    <source>
        <dbReference type="SAM" id="Phobius"/>
    </source>
</evidence>